<evidence type="ECO:0000259" key="7">
    <source>
        <dbReference type="PROSITE" id="PS50845"/>
    </source>
</evidence>
<name>A0A5N6RUA2_9ROSI</name>
<keyword evidence="3 6" id="KW-0256">Endoplasmic reticulum</keyword>
<reference evidence="8 9" key="1">
    <citation type="submission" date="2019-06" db="EMBL/GenBank/DDBJ databases">
        <title>A chromosomal-level reference genome of Carpinus fangiana (Coryloideae, Betulaceae).</title>
        <authorList>
            <person name="Yang X."/>
            <person name="Wang Z."/>
            <person name="Zhang L."/>
            <person name="Hao G."/>
            <person name="Liu J."/>
            <person name="Yang Y."/>
        </authorList>
    </citation>
    <scope>NUCLEOTIDE SEQUENCE [LARGE SCALE GENOMIC DNA]</scope>
    <source>
        <strain evidence="8">Cfa_2016G</strain>
        <tissue evidence="8">Leaf</tissue>
    </source>
</reference>
<dbReference type="PANTHER" id="PTHR10994">
    <property type="entry name" value="RETICULON"/>
    <property type="match status" value="1"/>
</dbReference>
<dbReference type="Proteomes" id="UP000327013">
    <property type="component" value="Chromosome 8"/>
</dbReference>
<evidence type="ECO:0000313" key="8">
    <source>
        <dbReference type="EMBL" id="KAE8124890.1"/>
    </source>
</evidence>
<keyword evidence="9" id="KW-1185">Reference proteome</keyword>
<dbReference type="PROSITE" id="PS50845">
    <property type="entry name" value="RETICULON"/>
    <property type="match status" value="1"/>
</dbReference>
<evidence type="ECO:0000256" key="4">
    <source>
        <dbReference type="ARBA" id="ARBA00022989"/>
    </source>
</evidence>
<dbReference type="GO" id="GO:0009617">
    <property type="term" value="P:response to bacterium"/>
    <property type="evidence" value="ECO:0007669"/>
    <property type="project" value="InterPro"/>
</dbReference>
<organism evidence="8 9">
    <name type="scientific">Carpinus fangiana</name>
    <dbReference type="NCBI Taxonomy" id="176857"/>
    <lineage>
        <taxon>Eukaryota</taxon>
        <taxon>Viridiplantae</taxon>
        <taxon>Streptophyta</taxon>
        <taxon>Embryophyta</taxon>
        <taxon>Tracheophyta</taxon>
        <taxon>Spermatophyta</taxon>
        <taxon>Magnoliopsida</taxon>
        <taxon>eudicotyledons</taxon>
        <taxon>Gunneridae</taxon>
        <taxon>Pentapetalae</taxon>
        <taxon>rosids</taxon>
        <taxon>fabids</taxon>
        <taxon>Fagales</taxon>
        <taxon>Betulaceae</taxon>
        <taxon>Carpinus</taxon>
    </lineage>
</organism>
<dbReference type="EMBL" id="CM017328">
    <property type="protein sequence ID" value="KAE8124890.1"/>
    <property type="molecule type" value="Genomic_DNA"/>
</dbReference>
<comment type="subcellular location">
    <subcellularLocation>
        <location evidence="1 6">Endoplasmic reticulum membrane</location>
        <topology evidence="1 6">Multi-pass membrane protein</topology>
    </subcellularLocation>
</comment>
<keyword evidence="4 6" id="KW-1133">Transmembrane helix</keyword>
<sequence>MTSYFGRGREVHELLGGGKVAEVLLWKKRNVSAALLIGMTIIWFLFEVVEYNFVTLFCHISITAMLLFFLWCTGAEIFGWNPPKIPESILLDSAFREVASTFHARFNQLLSKLLDIAYGKDPPLFLLAIFSLYVLSVVGTYVSFLNLLYFGLVCMQTLPYLYDRYKDEVDSLVGDVIRDMRTKYNKFDSMFLNKIPRGPVKVKKVG</sequence>
<protein>
    <recommendedName>
        <fullName evidence="6">Reticulon-like protein</fullName>
    </recommendedName>
</protein>
<dbReference type="InterPro" id="IPR045064">
    <property type="entry name" value="Reticulon-like"/>
</dbReference>
<proteinExistence type="predicted"/>
<feature type="transmembrane region" description="Helical" evidence="6">
    <location>
        <begin position="31"/>
        <end position="49"/>
    </location>
</feature>
<dbReference type="Pfam" id="PF02453">
    <property type="entry name" value="Reticulon"/>
    <property type="match status" value="1"/>
</dbReference>
<evidence type="ECO:0000256" key="1">
    <source>
        <dbReference type="ARBA" id="ARBA00004477"/>
    </source>
</evidence>
<evidence type="ECO:0000256" key="3">
    <source>
        <dbReference type="ARBA" id="ARBA00022824"/>
    </source>
</evidence>
<gene>
    <name evidence="8" type="ORF">FH972_019735</name>
</gene>
<evidence type="ECO:0000256" key="5">
    <source>
        <dbReference type="ARBA" id="ARBA00023136"/>
    </source>
</evidence>
<dbReference type="PANTHER" id="PTHR10994:SF85">
    <property type="entry name" value="RETICULON-LIKE PROTEIN B9"/>
    <property type="match status" value="1"/>
</dbReference>
<evidence type="ECO:0000313" key="9">
    <source>
        <dbReference type="Proteomes" id="UP000327013"/>
    </source>
</evidence>
<feature type="domain" description="Reticulon" evidence="7">
    <location>
        <begin position="20"/>
        <end position="206"/>
    </location>
</feature>
<dbReference type="OrthoDB" id="567788at2759"/>
<dbReference type="AlphaFoldDB" id="A0A5N6RUA2"/>
<feature type="transmembrane region" description="Helical" evidence="6">
    <location>
        <begin position="56"/>
        <end position="80"/>
    </location>
</feature>
<dbReference type="InterPro" id="IPR003388">
    <property type="entry name" value="Reticulon"/>
</dbReference>
<evidence type="ECO:0000256" key="6">
    <source>
        <dbReference type="RuleBase" id="RU363132"/>
    </source>
</evidence>
<keyword evidence="2 6" id="KW-0812">Transmembrane</keyword>
<accession>A0A5N6RUA2</accession>
<keyword evidence="5 6" id="KW-0472">Membrane</keyword>
<evidence type="ECO:0000256" key="2">
    <source>
        <dbReference type="ARBA" id="ARBA00022692"/>
    </source>
</evidence>
<feature type="transmembrane region" description="Helical" evidence="6">
    <location>
        <begin position="124"/>
        <end position="150"/>
    </location>
</feature>
<dbReference type="GO" id="GO:0005789">
    <property type="term" value="C:endoplasmic reticulum membrane"/>
    <property type="evidence" value="ECO:0007669"/>
    <property type="project" value="UniProtKB-SubCell"/>
</dbReference>